<gene>
    <name evidence="1" type="ORF">DET56_1027</name>
</gene>
<dbReference type="Proteomes" id="UP000247078">
    <property type="component" value="Unassembled WGS sequence"/>
</dbReference>
<name>A0A855XYU4_9BACL</name>
<sequence length="95" mass="10516">MSVVNTPEIADNELDIEVTDAQATGNHKKIKTMDDTVYKAFMERNGLAKPQGLKLKSSDFKKTLTVNEDGVVVTADGEVVNFLKAAQEDRKFEVK</sequence>
<protein>
    <submittedName>
        <fullName evidence="1">Uncharacterized protein</fullName>
    </submittedName>
</protein>
<comment type="caution">
    <text evidence="1">The sequence shown here is derived from an EMBL/GenBank/DDBJ whole genome shotgun (WGS) entry which is preliminary data.</text>
</comment>
<dbReference type="EMBL" id="QGTZ01000002">
    <property type="protein sequence ID" value="PWW43781.1"/>
    <property type="molecule type" value="Genomic_DNA"/>
</dbReference>
<organism evidence="1 2">
    <name type="scientific">Paenibacillus pabuli</name>
    <dbReference type="NCBI Taxonomy" id="1472"/>
    <lineage>
        <taxon>Bacteria</taxon>
        <taxon>Bacillati</taxon>
        <taxon>Bacillota</taxon>
        <taxon>Bacilli</taxon>
        <taxon>Bacillales</taxon>
        <taxon>Paenibacillaceae</taxon>
        <taxon>Paenibacillus</taxon>
    </lineage>
</organism>
<evidence type="ECO:0000313" key="1">
    <source>
        <dbReference type="EMBL" id="PWW43781.1"/>
    </source>
</evidence>
<dbReference type="RefSeq" id="WP_109998303.1">
    <property type="nucleotide sequence ID" value="NZ_QGTZ01000002.1"/>
</dbReference>
<evidence type="ECO:0000313" key="2">
    <source>
        <dbReference type="Proteomes" id="UP000247078"/>
    </source>
</evidence>
<proteinExistence type="predicted"/>
<dbReference type="AlphaFoldDB" id="A0A855XYU4"/>
<reference evidence="1 2" key="1">
    <citation type="submission" date="2018-05" db="EMBL/GenBank/DDBJ databases">
        <title>Freshwater and sediment microbial communities from various areas in North America, analyzing microbe dynamics in response to fracking.</title>
        <authorList>
            <person name="Lamendella R."/>
        </authorList>
    </citation>
    <scope>NUCLEOTIDE SEQUENCE [LARGE SCALE GENOMIC DNA]</scope>
    <source>
        <strain evidence="1 2">DB-3</strain>
    </source>
</reference>
<accession>A0A855XYU4</accession>